<dbReference type="OrthoDB" id="67027at2759"/>
<comment type="caution">
    <text evidence="2">The sequence shown here is derived from an EMBL/GenBank/DDBJ whole genome shotgun (WGS) entry which is preliminary data.</text>
</comment>
<dbReference type="Proteomes" id="UP000767238">
    <property type="component" value="Unassembled WGS sequence"/>
</dbReference>
<evidence type="ECO:0000313" key="2">
    <source>
        <dbReference type="EMBL" id="KAH0218795.1"/>
    </source>
</evidence>
<dbReference type="GO" id="GO:0004525">
    <property type="term" value="F:ribonuclease III activity"/>
    <property type="evidence" value="ECO:0007669"/>
    <property type="project" value="InterPro"/>
</dbReference>
<proteinExistence type="predicted"/>
<accession>A0A9P8GGF0</accession>
<dbReference type="AlphaFoldDB" id="A0A9P8GGF0"/>
<protein>
    <recommendedName>
        <fullName evidence="1">RNase III domain-containing protein</fullName>
    </recommendedName>
</protein>
<name>A0A9P8GGF0_AURME</name>
<dbReference type="PROSITE" id="PS50142">
    <property type="entry name" value="RNASE_3_2"/>
    <property type="match status" value="1"/>
</dbReference>
<sequence>MSSIQYQFKLERAEALIGYRLQKPEDGYLFEALQVAGSGQCRIAGRLAYEGNKRLAIVGDAAMTLAIAGPWYEKDDTLGDWDSKRQRLLSNNNLARIARETGLVECMVVNPRNPVQASTKLAANLVEAVIGAVWVDSNESIKAVRQAMEALGLFTVCPG</sequence>
<reference evidence="2" key="1">
    <citation type="journal article" date="2021" name="J Fungi (Basel)">
        <title>Virulence traits and population genomics of the black yeast Aureobasidium melanogenum.</title>
        <authorList>
            <person name="Cernosa A."/>
            <person name="Sun X."/>
            <person name="Gostincar C."/>
            <person name="Fang C."/>
            <person name="Gunde-Cimerman N."/>
            <person name="Song Z."/>
        </authorList>
    </citation>
    <scope>NUCLEOTIDE SEQUENCE</scope>
    <source>
        <strain evidence="2">EXF-8016</strain>
    </source>
</reference>
<reference evidence="2" key="2">
    <citation type="submission" date="2021-08" db="EMBL/GenBank/DDBJ databases">
        <authorList>
            <person name="Gostincar C."/>
            <person name="Sun X."/>
            <person name="Song Z."/>
            <person name="Gunde-Cimerman N."/>
        </authorList>
    </citation>
    <scope>NUCLEOTIDE SEQUENCE</scope>
    <source>
        <strain evidence="2">EXF-8016</strain>
    </source>
</reference>
<gene>
    <name evidence="2" type="ORF">KCV03_g6297</name>
</gene>
<evidence type="ECO:0000259" key="1">
    <source>
        <dbReference type="PROSITE" id="PS50142"/>
    </source>
</evidence>
<dbReference type="EMBL" id="JAHFYH010000046">
    <property type="protein sequence ID" value="KAH0218795.1"/>
    <property type="molecule type" value="Genomic_DNA"/>
</dbReference>
<dbReference type="SMART" id="SM00535">
    <property type="entry name" value="RIBOc"/>
    <property type="match status" value="1"/>
</dbReference>
<organism evidence="2 3">
    <name type="scientific">Aureobasidium melanogenum</name>
    <name type="common">Aureobasidium pullulans var. melanogenum</name>
    <dbReference type="NCBI Taxonomy" id="46634"/>
    <lineage>
        <taxon>Eukaryota</taxon>
        <taxon>Fungi</taxon>
        <taxon>Dikarya</taxon>
        <taxon>Ascomycota</taxon>
        <taxon>Pezizomycotina</taxon>
        <taxon>Dothideomycetes</taxon>
        <taxon>Dothideomycetidae</taxon>
        <taxon>Dothideales</taxon>
        <taxon>Saccotheciaceae</taxon>
        <taxon>Aureobasidium</taxon>
    </lineage>
</organism>
<dbReference type="Gene3D" id="1.10.1520.10">
    <property type="entry name" value="Ribonuclease III domain"/>
    <property type="match status" value="1"/>
</dbReference>
<dbReference type="CDD" id="cd00593">
    <property type="entry name" value="RIBOc"/>
    <property type="match status" value="1"/>
</dbReference>
<feature type="domain" description="RNase III" evidence="1">
    <location>
        <begin position="10"/>
        <end position="138"/>
    </location>
</feature>
<dbReference type="InterPro" id="IPR036389">
    <property type="entry name" value="RNase_III_sf"/>
</dbReference>
<feature type="non-terminal residue" evidence="2">
    <location>
        <position position="159"/>
    </location>
</feature>
<evidence type="ECO:0000313" key="3">
    <source>
        <dbReference type="Proteomes" id="UP000767238"/>
    </source>
</evidence>
<dbReference type="Pfam" id="PF00636">
    <property type="entry name" value="Ribonuclease_3"/>
    <property type="match status" value="1"/>
</dbReference>
<dbReference type="SUPFAM" id="SSF69065">
    <property type="entry name" value="RNase III domain-like"/>
    <property type="match status" value="1"/>
</dbReference>
<dbReference type="GO" id="GO:0006396">
    <property type="term" value="P:RNA processing"/>
    <property type="evidence" value="ECO:0007669"/>
    <property type="project" value="InterPro"/>
</dbReference>
<dbReference type="InterPro" id="IPR000999">
    <property type="entry name" value="RNase_III_dom"/>
</dbReference>